<dbReference type="PROSITE" id="PS50043">
    <property type="entry name" value="HTH_LUXR_2"/>
    <property type="match status" value="1"/>
</dbReference>
<evidence type="ECO:0000256" key="2">
    <source>
        <dbReference type="ARBA" id="ARBA00023125"/>
    </source>
</evidence>
<evidence type="ECO:0000256" key="3">
    <source>
        <dbReference type="ARBA" id="ARBA00023163"/>
    </source>
</evidence>
<feature type="domain" description="HTH luxR-type" evidence="4">
    <location>
        <begin position="48"/>
        <end position="111"/>
    </location>
</feature>
<dbReference type="EMBL" id="JBHSPA010000023">
    <property type="protein sequence ID" value="MFC5826049.1"/>
    <property type="molecule type" value="Genomic_DNA"/>
</dbReference>
<gene>
    <name evidence="5" type="ORF">ACFPZ3_19460</name>
</gene>
<dbReference type="InterPro" id="IPR000792">
    <property type="entry name" value="Tscrpt_reg_LuxR_C"/>
</dbReference>
<dbReference type="InterPro" id="IPR016032">
    <property type="entry name" value="Sig_transdc_resp-reg_C-effctor"/>
</dbReference>
<dbReference type="SMART" id="SM00421">
    <property type="entry name" value="HTH_LUXR"/>
    <property type="match status" value="1"/>
</dbReference>
<dbReference type="PANTHER" id="PTHR44688">
    <property type="entry name" value="DNA-BINDING TRANSCRIPTIONAL ACTIVATOR DEVR_DOSR"/>
    <property type="match status" value="1"/>
</dbReference>
<dbReference type="Gene3D" id="1.10.10.10">
    <property type="entry name" value="Winged helix-like DNA-binding domain superfamily/Winged helix DNA-binding domain"/>
    <property type="match status" value="1"/>
</dbReference>
<name>A0ABW1CLV7_9ACTN</name>
<dbReference type="Pfam" id="PF00196">
    <property type="entry name" value="GerE"/>
    <property type="match status" value="1"/>
</dbReference>
<keyword evidence="3" id="KW-0804">Transcription</keyword>
<keyword evidence="1" id="KW-0805">Transcription regulation</keyword>
<dbReference type="RefSeq" id="WP_379515557.1">
    <property type="nucleotide sequence ID" value="NZ_JBHSPA010000023.1"/>
</dbReference>
<comment type="caution">
    <text evidence="5">The sequence shown here is derived from an EMBL/GenBank/DDBJ whole genome shotgun (WGS) entry which is preliminary data.</text>
</comment>
<dbReference type="SUPFAM" id="SSF46894">
    <property type="entry name" value="C-terminal effector domain of the bipartite response regulators"/>
    <property type="match status" value="1"/>
</dbReference>
<keyword evidence="2" id="KW-0238">DNA-binding</keyword>
<keyword evidence="6" id="KW-1185">Reference proteome</keyword>
<reference evidence="6" key="1">
    <citation type="journal article" date="2019" name="Int. J. Syst. Evol. Microbiol.">
        <title>The Global Catalogue of Microorganisms (GCM) 10K type strain sequencing project: providing services to taxonomists for standard genome sequencing and annotation.</title>
        <authorList>
            <consortium name="The Broad Institute Genomics Platform"/>
            <consortium name="The Broad Institute Genome Sequencing Center for Infectious Disease"/>
            <person name="Wu L."/>
            <person name="Ma J."/>
        </authorList>
    </citation>
    <scope>NUCLEOTIDE SEQUENCE [LARGE SCALE GENOMIC DNA]</scope>
    <source>
        <strain evidence="6">CCUG 53903</strain>
    </source>
</reference>
<evidence type="ECO:0000259" key="4">
    <source>
        <dbReference type="PROSITE" id="PS50043"/>
    </source>
</evidence>
<dbReference type="PANTHER" id="PTHR44688:SF16">
    <property type="entry name" value="DNA-BINDING TRANSCRIPTIONAL ACTIVATOR DEVR_DOSR"/>
    <property type="match status" value="1"/>
</dbReference>
<protein>
    <submittedName>
        <fullName evidence="5">Response regulator transcription factor</fullName>
    </submittedName>
</protein>
<accession>A0ABW1CLV7</accession>
<dbReference type="CDD" id="cd06170">
    <property type="entry name" value="LuxR_C_like"/>
    <property type="match status" value="1"/>
</dbReference>
<evidence type="ECO:0000256" key="1">
    <source>
        <dbReference type="ARBA" id="ARBA00023015"/>
    </source>
</evidence>
<organism evidence="5 6">
    <name type="scientific">Nonomuraea insulae</name>
    <dbReference type="NCBI Taxonomy" id="1616787"/>
    <lineage>
        <taxon>Bacteria</taxon>
        <taxon>Bacillati</taxon>
        <taxon>Actinomycetota</taxon>
        <taxon>Actinomycetes</taxon>
        <taxon>Streptosporangiales</taxon>
        <taxon>Streptosporangiaceae</taxon>
        <taxon>Nonomuraea</taxon>
    </lineage>
</organism>
<dbReference type="Proteomes" id="UP001596058">
    <property type="component" value="Unassembled WGS sequence"/>
</dbReference>
<dbReference type="PRINTS" id="PR00038">
    <property type="entry name" value="HTHLUXR"/>
</dbReference>
<sequence length="111" mass="12244">MRRNHRGTEALPLLRASGETFEALGAAPWARRAFARFRAAGGAVPHRSRAVAALLSPQELEVSRLASKGLSNREIGDRMHLSPRTVGSHLYRAFPKLGISVRAELRDLDFD</sequence>
<proteinExistence type="predicted"/>
<evidence type="ECO:0000313" key="5">
    <source>
        <dbReference type="EMBL" id="MFC5826049.1"/>
    </source>
</evidence>
<dbReference type="InterPro" id="IPR036388">
    <property type="entry name" value="WH-like_DNA-bd_sf"/>
</dbReference>
<dbReference type="PROSITE" id="PS00622">
    <property type="entry name" value="HTH_LUXR_1"/>
    <property type="match status" value="1"/>
</dbReference>
<evidence type="ECO:0000313" key="6">
    <source>
        <dbReference type="Proteomes" id="UP001596058"/>
    </source>
</evidence>